<keyword evidence="2" id="KW-0812">Transmembrane</keyword>
<feature type="domain" description="Glycosyl transferase family 1" evidence="3">
    <location>
        <begin position="291"/>
        <end position="415"/>
    </location>
</feature>
<dbReference type="SUPFAM" id="SSF53756">
    <property type="entry name" value="UDP-Glycosyltransferase/glycogen phosphorylase"/>
    <property type="match status" value="1"/>
</dbReference>
<feature type="domain" description="DUF5672" evidence="4">
    <location>
        <begin position="557"/>
        <end position="690"/>
    </location>
</feature>
<evidence type="ECO:0000256" key="1">
    <source>
        <dbReference type="ARBA" id="ARBA00022676"/>
    </source>
</evidence>
<feature type="transmembrane region" description="Helical" evidence="2">
    <location>
        <begin position="12"/>
        <end position="32"/>
    </location>
</feature>
<dbReference type="GO" id="GO:0016020">
    <property type="term" value="C:membrane"/>
    <property type="evidence" value="ECO:0007669"/>
    <property type="project" value="TreeGrafter"/>
</dbReference>
<name>A0A061RTC2_9CHLO</name>
<evidence type="ECO:0000256" key="2">
    <source>
        <dbReference type="SAM" id="Phobius"/>
    </source>
</evidence>
<sequence length="740" mass="81720">MSLEKLRSSHRLGWSRSSGFLAVIFVLALVIVNRNLEVARRAFGSLAPATRTSLPRDLLRKAELQSQCISSTPWAELPFEPMKWVQKASKSAALYVPFGVLRGGERLLLSVVSSLQLQGYALHLLTDEDTRLKTKNMVLAMAERLRIHIAAGKLDYFLTGSADGRIRAPMEQYDVFFLFGNHIIPQQLGLGLLNIYFCRPPFISDESPRQASIRVLSGYQHVLLESELSLQHYVERALPALTGTLRAHKAMPQVTVLRPPVPLAPESLSGGVLQVSERRDVFLVGSFSGGRQSKGHFEALQVWGRISGCVPRGSRLHIIGAVAQGQEPLLQKLRDQIRSAELSVDLHLDAPQGEIESVIGRSLVQWHLTSASGVDGGAGTAVIEGMSAGAVPVVLDGAGMRHIIEHNVTGYLAASLEEVAAHTCHVFGRTPSRLFRMMVSARESAKKFGAEEFSHQLFATVHRGMLSIPLNFFLKHTWDVVTCRELALPASPSKMALIMEFRLDFRLQYVVKNVMYHLGPDWGLTVVHGITNHEFVRRELATVKGAKLVKLDVHSVDIADLNRMMLSSRFWREIGADKVLVFQTDSLLLHSKINQFLDYDYVGAPWAVANDLWKKPPWVSLLYNGVGNGGLSLRTVPVMRSLLEGPGSSPCPVFQEDVTLACMVENSAEYEVAPRSAAYRFAVEVLCDDIHQGEKEPGAANLTHFSFVPLGIHAVWYYLVSPSMFSDLKALLDMSVCGPA</sequence>
<proteinExistence type="predicted"/>
<dbReference type="InterPro" id="IPR001296">
    <property type="entry name" value="Glyco_trans_1"/>
</dbReference>
<gene>
    <name evidence="5" type="ORF">TSPGSL018_27286</name>
</gene>
<dbReference type="PANTHER" id="PTHR45919:SF1">
    <property type="entry name" value="GDP-MAN:MAN(3)GLCNAC(2)-PP-DOL ALPHA-1,2-MANNOSYLTRANSFERASE"/>
    <property type="match status" value="1"/>
</dbReference>
<dbReference type="EMBL" id="GBEZ01011859">
    <property type="protein sequence ID" value="JAC73965.1"/>
    <property type="molecule type" value="Transcribed_RNA"/>
</dbReference>
<dbReference type="GO" id="GO:0006487">
    <property type="term" value="P:protein N-linked glycosylation"/>
    <property type="evidence" value="ECO:0007669"/>
    <property type="project" value="TreeGrafter"/>
</dbReference>
<dbReference type="InterPro" id="IPR038013">
    <property type="entry name" value="ALG11"/>
</dbReference>
<dbReference type="PANTHER" id="PTHR45919">
    <property type="entry name" value="GDP-MAN:MAN(3)GLCNAC(2)-PP-DOL ALPHA-1,2-MANNOSYLTRANSFERASE"/>
    <property type="match status" value="1"/>
</dbReference>
<organism evidence="5">
    <name type="scientific">Tetraselmis sp. GSL018</name>
    <dbReference type="NCBI Taxonomy" id="582737"/>
    <lineage>
        <taxon>Eukaryota</taxon>
        <taxon>Viridiplantae</taxon>
        <taxon>Chlorophyta</taxon>
        <taxon>core chlorophytes</taxon>
        <taxon>Chlorodendrophyceae</taxon>
        <taxon>Chlorodendrales</taxon>
        <taxon>Chlorodendraceae</taxon>
        <taxon>Tetraselmis</taxon>
    </lineage>
</organism>
<keyword evidence="2" id="KW-0472">Membrane</keyword>
<dbReference type="Pfam" id="PF18922">
    <property type="entry name" value="DUF5672"/>
    <property type="match status" value="1"/>
</dbReference>
<keyword evidence="1" id="KW-0328">Glycosyltransferase</keyword>
<keyword evidence="2" id="KW-1133">Transmembrane helix</keyword>
<dbReference type="AlphaFoldDB" id="A0A061RTC2"/>
<dbReference type="Gene3D" id="3.40.50.2000">
    <property type="entry name" value="Glycogen Phosphorylase B"/>
    <property type="match status" value="1"/>
</dbReference>
<dbReference type="InterPro" id="IPR043729">
    <property type="entry name" value="DUF5672"/>
</dbReference>
<accession>A0A061RTC2</accession>
<evidence type="ECO:0000259" key="3">
    <source>
        <dbReference type="Pfam" id="PF00534"/>
    </source>
</evidence>
<dbReference type="Pfam" id="PF00534">
    <property type="entry name" value="Glycos_transf_1"/>
    <property type="match status" value="1"/>
</dbReference>
<protein>
    <submittedName>
        <fullName evidence="5">Glycosyl transferase</fullName>
    </submittedName>
</protein>
<dbReference type="GO" id="GO:0004377">
    <property type="term" value="F:GDP-Man:Man(3)GlcNAc(2)-PP-Dol alpha-1,2-mannosyltransferase activity"/>
    <property type="evidence" value="ECO:0007669"/>
    <property type="project" value="InterPro"/>
</dbReference>
<evidence type="ECO:0000313" key="5">
    <source>
        <dbReference type="EMBL" id="JAC73965.1"/>
    </source>
</evidence>
<reference evidence="5" key="1">
    <citation type="submission" date="2014-05" db="EMBL/GenBank/DDBJ databases">
        <title>The transcriptome of the halophilic microalga Tetraselmis sp. GSL018 isolated from the Great Salt Lake, Utah.</title>
        <authorList>
            <person name="Jinkerson R.E."/>
            <person name="D'Adamo S."/>
            <person name="Posewitz M.C."/>
        </authorList>
    </citation>
    <scope>NUCLEOTIDE SEQUENCE</scope>
    <source>
        <strain evidence="5">GSL018</strain>
    </source>
</reference>
<evidence type="ECO:0000259" key="4">
    <source>
        <dbReference type="Pfam" id="PF18922"/>
    </source>
</evidence>
<keyword evidence="5" id="KW-0808">Transferase</keyword>